<dbReference type="Gene3D" id="2.160.10.10">
    <property type="entry name" value="Hexapeptide repeat proteins"/>
    <property type="match status" value="1"/>
</dbReference>
<evidence type="ECO:0000313" key="1">
    <source>
        <dbReference type="EMBL" id="PSG90264.1"/>
    </source>
</evidence>
<sequence>MIKKYFFALLCLLPFKLPNFFLRLFGVNITNKAKIGFSIILLSDINMIGNSKIGHFNFIKCDKLYLEDQSYIGHLNKIKGPFDIELGKRSAIGNSNKLVRANLGVTYGKSVLKLGELSKVTSEHYLDLTNSITMGNFTTLAGIRSQIWTHGYMHANTGEDRVRIDGKIEIGNNVYIGSGCIFNPGVKILNAISVGSGSILSKNLKKSGMYVNQPLRYLDNDIEVVKRKLKRLDNPDVIDKVYLKE</sequence>
<proteinExistence type="predicted"/>
<dbReference type="AlphaFoldDB" id="A0A2T1NCW0"/>
<dbReference type="SUPFAM" id="SSF51161">
    <property type="entry name" value="Trimeric LpxA-like enzymes"/>
    <property type="match status" value="1"/>
</dbReference>
<name>A0A2T1NCW0_9FLAO</name>
<protein>
    <recommendedName>
        <fullName evidence="3">Transferase</fullName>
    </recommendedName>
</protein>
<dbReference type="OrthoDB" id="9812571at2"/>
<dbReference type="InterPro" id="IPR011004">
    <property type="entry name" value="Trimer_LpxA-like_sf"/>
</dbReference>
<evidence type="ECO:0000313" key="2">
    <source>
        <dbReference type="Proteomes" id="UP000238426"/>
    </source>
</evidence>
<dbReference type="Proteomes" id="UP000238426">
    <property type="component" value="Unassembled WGS sequence"/>
</dbReference>
<accession>A0A2T1NCW0</accession>
<comment type="caution">
    <text evidence="1">The sequence shown here is derived from an EMBL/GenBank/DDBJ whole genome shotgun (WGS) entry which is preliminary data.</text>
</comment>
<organism evidence="1 2">
    <name type="scientific">Aurantibacter aestuarii</name>
    <dbReference type="NCBI Taxonomy" id="1266046"/>
    <lineage>
        <taxon>Bacteria</taxon>
        <taxon>Pseudomonadati</taxon>
        <taxon>Bacteroidota</taxon>
        <taxon>Flavobacteriia</taxon>
        <taxon>Flavobacteriales</taxon>
        <taxon>Flavobacteriaceae</taxon>
        <taxon>Aurantibacter</taxon>
    </lineage>
</organism>
<dbReference type="EMBL" id="PXOQ01000007">
    <property type="protein sequence ID" value="PSG90264.1"/>
    <property type="molecule type" value="Genomic_DNA"/>
</dbReference>
<gene>
    <name evidence="1" type="ORF">C7H52_03000</name>
</gene>
<dbReference type="RefSeq" id="WP_106462404.1">
    <property type="nucleotide sequence ID" value="NZ_PXOQ01000007.1"/>
</dbReference>
<evidence type="ECO:0008006" key="3">
    <source>
        <dbReference type="Google" id="ProtNLM"/>
    </source>
</evidence>
<reference evidence="1 2" key="1">
    <citation type="submission" date="2018-03" db="EMBL/GenBank/DDBJ databases">
        <title>Mesoflavibacter sp. HG37 and Mesoflavibacter sp. HG96 sp.nov., two marine bacteria isolated from seawater of Western Pacific Ocean.</title>
        <authorList>
            <person name="Cheng H."/>
            <person name="Wu Y.-H."/>
            <person name="Guo L.-L."/>
            <person name="Xu X.-W."/>
        </authorList>
    </citation>
    <scope>NUCLEOTIDE SEQUENCE [LARGE SCALE GENOMIC DNA]</scope>
    <source>
        <strain evidence="1 2">KCTC 32269</strain>
    </source>
</reference>
<keyword evidence="2" id="KW-1185">Reference proteome</keyword>